<dbReference type="InterPro" id="IPR000015">
    <property type="entry name" value="Fimb_usher"/>
</dbReference>
<dbReference type="PANTHER" id="PTHR30451:SF20">
    <property type="entry name" value="FIMBRIAE USHER"/>
    <property type="match status" value="1"/>
</dbReference>
<keyword evidence="5 9" id="KW-0812">Transmembrane</keyword>
<dbReference type="InterPro" id="IPR042186">
    <property type="entry name" value="FimD_plug_dom"/>
</dbReference>
<dbReference type="InterPro" id="IPR018030">
    <property type="entry name" value="Fimbrial_membr_usher_CS"/>
</dbReference>
<dbReference type="InterPro" id="IPR025949">
    <property type="entry name" value="PapC-like_C"/>
</dbReference>
<evidence type="ECO:0000313" key="13">
    <source>
        <dbReference type="EMBL" id="MTH46700.1"/>
    </source>
</evidence>
<dbReference type="InterPro" id="IPR043142">
    <property type="entry name" value="PapC-like_C_sf"/>
</dbReference>
<feature type="signal peptide" evidence="10">
    <location>
        <begin position="1"/>
        <end position="39"/>
    </location>
</feature>
<evidence type="ECO:0000256" key="1">
    <source>
        <dbReference type="ARBA" id="ARBA00004571"/>
    </source>
</evidence>
<dbReference type="PROSITE" id="PS01151">
    <property type="entry name" value="FIMBRIAL_USHER"/>
    <property type="match status" value="1"/>
</dbReference>
<keyword evidence="14" id="KW-1185">Reference proteome</keyword>
<feature type="domain" description="PapC-like C-terminal" evidence="11">
    <location>
        <begin position="796"/>
        <end position="854"/>
    </location>
</feature>
<evidence type="ECO:0000256" key="2">
    <source>
        <dbReference type="ARBA" id="ARBA00008064"/>
    </source>
</evidence>
<dbReference type="PANTHER" id="PTHR30451">
    <property type="entry name" value="OUTER MEMBRANE USHER PROTEIN"/>
    <property type="match status" value="1"/>
</dbReference>
<gene>
    <name evidence="13" type="ORF">GJV78_10645</name>
</gene>
<evidence type="ECO:0000256" key="10">
    <source>
        <dbReference type="SAM" id="SignalP"/>
    </source>
</evidence>
<keyword evidence="8 9" id="KW-0998">Cell outer membrane</keyword>
<dbReference type="Proteomes" id="UP000477739">
    <property type="component" value="Unassembled WGS sequence"/>
</dbReference>
<comment type="similarity">
    <text evidence="2 9">Belongs to the fimbrial export usher family.</text>
</comment>
<protein>
    <submittedName>
        <fullName evidence="13">Fimbria/pilus outer membrane usher protein</fullName>
    </submittedName>
</protein>
<dbReference type="InterPro" id="IPR037224">
    <property type="entry name" value="PapC_N_sf"/>
</dbReference>
<dbReference type="InterPro" id="IPR025885">
    <property type="entry name" value="PapC_N"/>
</dbReference>
<keyword evidence="4" id="KW-1134">Transmembrane beta strand</keyword>
<dbReference type="AlphaFoldDB" id="A0A6L6INU8"/>
<evidence type="ECO:0000256" key="9">
    <source>
        <dbReference type="RuleBase" id="RU003884"/>
    </source>
</evidence>
<dbReference type="EMBL" id="WMJZ01000012">
    <property type="protein sequence ID" value="MTH46700.1"/>
    <property type="molecule type" value="Genomic_DNA"/>
</dbReference>
<comment type="subcellular location">
    <subcellularLocation>
        <location evidence="1 9">Cell outer membrane</location>
        <topology evidence="1 9">Multi-pass membrane protein</topology>
    </subcellularLocation>
</comment>
<sequence>MRPTEMQHYTRRALRPSALACAVRYLLIASLGGGVAAFAQSNAGSPAASVEGRSGPGAIKFNSAFVHGQNVDISRFFEGNPAPAGEFVIQVSVNNQSLGQHKVLFRMPPEGLSAQPCFTREELATLGIKITDNPVGAAVADDKNSDPQGGPRCAPIEKWVQGAVAYYQTGDFHLDLQVPQAYLVHRPRGYTDPNSWDAGVTAGILDYNANVYARNTSGGGGKGNSGSGNLGVTAGLNWYEWRLRKRFNTTWSSESSSHTQSQYFYLQRDVPALKSQLTLGDAATSGDLFDSLTVRGIQLQSDDRMLPDELRHYAPLVRGIAETNAKVQVTQRGQMLYETTVPPGAFELSDIGGMGYGGDLLVTVTEADGRKRTQVVPFSAPPMLLRKDVARFSVTVGKLQDKTLREAPGMAQAFYQRGVGNLFTLYGGGQLADHYSALGIGNAFNTPLGGVAVDITHARSRLDNGRSASGNSLNVSFSKHLQRTATDVTLAAYRYSSSGFYSLRDAAMARYGTRTDRSIVDYRARQRLTLNVAQPLWNGARLTLTGSFYTYWDKRAAVRQYTLSYNKTERYFSWSLALSRADNNDGNYADSVMASISVPLGNGSVTDKSLFNNLYSSVSRDSDGGVTAQASAYGSQGEQGELSYGIGSTVNKAKKRQTRSDFTGNVNYNTPFGQFGSTLALGNHTRQLSLSANGSVVAHGGGLTAGPRLGDQPFALVEAPGAKGAKLFNGYGARIDGNGFAIVPSLVAYRENRVGVETEGLPQTVDVLESESTVIPRTGAAVKVNVKTIVGAPVVLMVKDEKGQTPPIGTSIVNERGSSLGLVGQGGMAFIRGWQAAKENLYIKNSRNERLCTIYADAAIAQKILHSMGAISRVGVLCH</sequence>
<evidence type="ECO:0000256" key="6">
    <source>
        <dbReference type="ARBA" id="ARBA00022729"/>
    </source>
</evidence>
<feature type="chain" id="PRO_5027095489" evidence="10">
    <location>
        <begin position="40"/>
        <end position="879"/>
    </location>
</feature>
<evidence type="ECO:0000259" key="11">
    <source>
        <dbReference type="Pfam" id="PF13953"/>
    </source>
</evidence>
<name>A0A6L6INU8_9ENTR</name>
<evidence type="ECO:0000256" key="3">
    <source>
        <dbReference type="ARBA" id="ARBA00022448"/>
    </source>
</evidence>
<evidence type="ECO:0000259" key="12">
    <source>
        <dbReference type="Pfam" id="PF13954"/>
    </source>
</evidence>
<dbReference type="Gene3D" id="2.60.40.2070">
    <property type="match status" value="1"/>
</dbReference>
<accession>A0A6L6INU8</accession>
<keyword evidence="3 9" id="KW-0813">Transport</keyword>
<feature type="domain" description="PapC N-terminal" evidence="12">
    <location>
        <begin position="60"/>
        <end position="210"/>
    </location>
</feature>
<dbReference type="Gene3D" id="2.60.40.3110">
    <property type="match status" value="1"/>
</dbReference>
<evidence type="ECO:0000313" key="14">
    <source>
        <dbReference type="Proteomes" id="UP000477739"/>
    </source>
</evidence>
<keyword evidence="7 9" id="KW-0472">Membrane</keyword>
<proteinExistence type="inferred from homology"/>
<keyword evidence="9" id="KW-1029">Fimbrium biogenesis</keyword>
<organism evidence="13 14">
    <name type="scientific">Intestinirhabdus alba</name>
    <dbReference type="NCBI Taxonomy" id="2899544"/>
    <lineage>
        <taxon>Bacteria</taxon>
        <taxon>Pseudomonadati</taxon>
        <taxon>Pseudomonadota</taxon>
        <taxon>Gammaproteobacteria</taxon>
        <taxon>Enterobacterales</taxon>
        <taxon>Enterobacteriaceae</taxon>
        <taxon>Intestinirhabdus</taxon>
    </lineage>
</organism>
<dbReference type="Pfam" id="PF00577">
    <property type="entry name" value="Usher"/>
    <property type="match status" value="1"/>
</dbReference>
<evidence type="ECO:0000256" key="4">
    <source>
        <dbReference type="ARBA" id="ARBA00022452"/>
    </source>
</evidence>
<dbReference type="Pfam" id="PF13954">
    <property type="entry name" value="PapC_N"/>
    <property type="match status" value="1"/>
</dbReference>
<dbReference type="GO" id="GO:0015473">
    <property type="term" value="F:fimbrial usher porin activity"/>
    <property type="evidence" value="ECO:0007669"/>
    <property type="project" value="InterPro"/>
</dbReference>
<dbReference type="SUPFAM" id="SSF141729">
    <property type="entry name" value="FimD N-terminal domain-like"/>
    <property type="match status" value="1"/>
</dbReference>
<dbReference type="OrthoDB" id="6554712at2"/>
<evidence type="ECO:0000256" key="5">
    <source>
        <dbReference type="ARBA" id="ARBA00022692"/>
    </source>
</evidence>
<dbReference type="Pfam" id="PF13953">
    <property type="entry name" value="PapC_C"/>
    <property type="match status" value="1"/>
</dbReference>
<reference evidence="13 14" key="1">
    <citation type="submission" date="2019-11" db="EMBL/GenBank/DDBJ databases">
        <title>Escherichia alba sp. nov. isolated from the gut of plastic-eating superworms Zophobas atratus.</title>
        <authorList>
            <person name="Yang Y."/>
        </authorList>
    </citation>
    <scope>NUCLEOTIDE SEQUENCE [LARGE SCALE GENOMIC DNA]</scope>
    <source>
        <strain evidence="14">BIT-B35</strain>
    </source>
</reference>
<dbReference type="Gene3D" id="3.10.20.410">
    <property type="match status" value="1"/>
</dbReference>
<keyword evidence="6 10" id="KW-0732">Signal</keyword>
<dbReference type="Gene3D" id="2.60.40.2610">
    <property type="entry name" value="Outer membrane usher protein FimD, plug domain"/>
    <property type="match status" value="1"/>
</dbReference>
<evidence type="ECO:0000256" key="7">
    <source>
        <dbReference type="ARBA" id="ARBA00023136"/>
    </source>
</evidence>
<dbReference type="GO" id="GO:0009279">
    <property type="term" value="C:cell outer membrane"/>
    <property type="evidence" value="ECO:0007669"/>
    <property type="project" value="UniProtKB-SubCell"/>
</dbReference>
<comment type="caution">
    <text evidence="13">The sequence shown here is derived from an EMBL/GenBank/DDBJ whole genome shotgun (WGS) entry which is preliminary data.</text>
</comment>
<dbReference type="GO" id="GO:0009297">
    <property type="term" value="P:pilus assembly"/>
    <property type="evidence" value="ECO:0007669"/>
    <property type="project" value="InterPro"/>
</dbReference>
<evidence type="ECO:0000256" key="8">
    <source>
        <dbReference type="ARBA" id="ARBA00023237"/>
    </source>
</evidence>